<proteinExistence type="predicted"/>
<dbReference type="AlphaFoldDB" id="A0A2G2VFY7"/>
<protein>
    <submittedName>
        <fullName evidence="1">Uncharacterized protein</fullName>
    </submittedName>
</protein>
<reference evidence="2" key="2">
    <citation type="journal article" date="2017" name="J. Anim. Genet.">
        <title>Multiple reference genome sequences of hot pepper reveal the massive evolution of plant disease resistance genes by retroduplication.</title>
        <authorList>
            <person name="Kim S."/>
            <person name="Park J."/>
            <person name="Yeom S.-I."/>
            <person name="Kim Y.-M."/>
            <person name="Seo E."/>
            <person name="Kim K.-T."/>
            <person name="Kim M.-S."/>
            <person name="Lee J.M."/>
            <person name="Cheong K."/>
            <person name="Shin H.-S."/>
            <person name="Kim S.-B."/>
            <person name="Han K."/>
            <person name="Lee J."/>
            <person name="Park M."/>
            <person name="Lee H.-A."/>
            <person name="Lee H.-Y."/>
            <person name="Lee Y."/>
            <person name="Oh S."/>
            <person name="Lee J.H."/>
            <person name="Choi E."/>
            <person name="Choi E."/>
            <person name="Lee S.E."/>
            <person name="Jeon J."/>
            <person name="Kim H."/>
            <person name="Choi G."/>
            <person name="Song H."/>
            <person name="Lee J."/>
            <person name="Lee S.-C."/>
            <person name="Kwon J.-K."/>
            <person name="Lee H.-Y."/>
            <person name="Koo N."/>
            <person name="Hong Y."/>
            <person name="Kim R.W."/>
            <person name="Kang W.-H."/>
            <person name="Huh J.H."/>
            <person name="Kang B.-C."/>
            <person name="Yang T.-J."/>
            <person name="Lee Y.-H."/>
            <person name="Bennetzen J.L."/>
            <person name="Choi D."/>
        </authorList>
    </citation>
    <scope>NUCLEOTIDE SEQUENCE [LARGE SCALE GENOMIC DNA]</scope>
    <source>
        <strain evidence="2">cv. PBC81</strain>
    </source>
</reference>
<name>A0A2G2VFY7_CAPBA</name>
<organism evidence="1 2">
    <name type="scientific">Capsicum baccatum</name>
    <name type="common">Peruvian pepper</name>
    <dbReference type="NCBI Taxonomy" id="33114"/>
    <lineage>
        <taxon>Eukaryota</taxon>
        <taxon>Viridiplantae</taxon>
        <taxon>Streptophyta</taxon>
        <taxon>Embryophyta</taxon>
        <taxon>Tracheophyta</taxon>
        <taxon>Spermatophyta</taxon>
        <taxon>Magnoliopsida</taxon>
        <taxon>eudicotyledons</taxon>
        <taxon>Gunneridae</taxon>
        <taxon>Pentapetalae</taxon>
        <taxon>asterids</taxon>
        <taxon>lamiids</taxon>
        <taxon>Solanales</taxon>
        <taxon>Solanaceae</taxon>
        <taxon>Solanoideae</taxon>
        <taxon>Capsiceae</taxon>
        <taxon>Capsicum</taxon>
    </lineage>
</organism>
<dbReference type="EMBL" id="MLFT02000012">
    <property type="protein sequence ID" value="PHT31867.1"/>
    <property type="molecule type" value="Genomic_DNA"/>
</dbReference>
<dbReference type="OrthoDB" id="288590at2759"/>
<accession>A0A2G2VFY7</accession>
<evidence type="ECO:0000313" key="2">
    <source>
        <dbReference type="Proteomes" id="UP000224567"/>
    </source>
</evidence>
<gene>
    <name evidence="1" type="ORF">CQW23_28204</name>
</gene>
<reference evidence="1 2" key="1">
    <citation type="journal article" date="2017" name="Genome Biol.">
        <title>New reference genome sequences of hot pepper reveal the massive evolution of plant disease-resistance genes by retroduplication.</title>
        <authorList>
            <person name="Kim S."/>
            <person name="Park J."/>
            <person name="Yeom S.I."/>
            <person name="Kim Y.M."/>
            <person name="Seo E."/>
            <person name="Kim K.T."/>
            <person name="Kim M.S."/>
            <person name="Lee J.M."/>
            <person name="Cheong K."/>
            <person name="Shin H.S."/>
            <person name="Kim S.B."/>
            <person name="Han K."/>
            <person name="Lee J."/>
            <person name="Park M."/>
            <person name="Lee H.A."/>
            <person name="Lee H.Y."/>
            <person name="Lee Y."/>
            <person name="Oh S."/>
            <person name="Lee J.H."/>
            <person name="Choi E."/>
            <person name="Choi E."/>
            <person name="Lee S.E."/>
            <person name="Jeon J."/>
            <person name="Kim H."/>
            <person name="Choi G."/>
            <person name="Song H."/>
            <person name="Lee J."/>
            <person name="Lee S.C."/>
            <person name="Kwon J.K."/>
            <person name="Lee H.Y."/>
            <person name="Koo N."/>
            <person name="Hong Y."/>
            <person name="Kim R.W."/>
            <person name="Kang W.H."/>
            <person name="Huh J.H."/>
            <person name="Kang B.C."/>
            <person name="Yang T.J."/>
            <person name="Lee Y.H."/>
            <person name="Bennetzen J.L."/>
            <person name="Choi D."/>
        </authorList>
    </citation>
    <scope>NUCLEOTIDE SEQUENCE [LARGE SCALE GENOMIC DNA]</scope>
    <source>
        <strain evidence="2">cv. PBC81</strain>
    </source>
</reference>
<keyword evidence="2" id="KW-1185">Reference proteome</keyword>
<sequence length="123" mass="13669">MVLGIKIEVMNGKTKLITSFASRYLLQRMKSHKFCNLLKARIFPKSSGVADSMNKRNSVIAISVLRTTLLAYNILAKKIIVSSTNDYHTTDEKTYDIMSELKAFDNTKVGVKGLVDAGITKVP</sequence>
<comment type="caution">
    <text evidence="1">The sequence shown here is derived from an EMBL/GenBank/DDBJ whole genome shotgun (WGS) entry which is preliminary data.</text>
</comment>
<dbReference type="Proteomes" id="UP000224567">
    <property type="component" value="Unassembled WGS sequence"/>
</dbReference>
<evidence type="ECO:0000313" key="1">
    <source>
        <dbReference type="EMBL" id="PHT31867.1"/>
    </source>
</evidence>